<name>A0A4S8MHX8_DENBC</name>
<feature type="region of interest" description="Disordered" evidence="1">
    <location>
        <begin position="76"/>
        <end position="109"/>
    </location>
</feature>
<accession>A0A4S8MHX8</accession>
<feature type="compositionally biased region" description="Polar residues" evidence="1">
    <location>
        <begin position="209"/>
        <end position="219"/>
    </location>
</feature>
<dbReference type="AlphaFoldDB" id="A0A4S8MHX8"/>
<reference evidence="2 3" key="1">
    <citation type="journal article" date="2019" name="Nat. Ecol. Evol.">
        <title>Megaphylogeny resolves global patterns of mushroom evolution.</title>
        <authorList>
            <person name="Varga T."/>
            <person name="Krizsan K."/>
            <person name="Foldi C."/>
            <person name="Dima B."/>
            <person name="Sanchez-Garcia M."/>
            <person name="Sanchez-Ramirez S."/>
            <person name="Szollosi G.J."/>
            <person name="Szarkandi J.G."/>
            <person name="Papp V."/>
            <person name="Albert L."/>
            <person name="Andreopoulos W."/>
            <person name="Angelini C."/>
            <person name="Antonin V."/>
            <person name="Barry K.W."/>
            <person name="Bougher N.L."/>
            <person name="Buchanan P."/>
            <person name="Buyck B."/>
            <person name="Bense V."/>
            <person name="Catcheside P."/>
            <person name="Chovatia M."/>
            <person name="Cooper J."/>
            <person name="Damon W."/>
            <person name="Desjardin D."/>
            <person name="Finy P."/>
            <person name="Geml J."/>
            <person name="Haridas S."/>
            <person name="Hughes K."/>
            <person name="Justo A."/>
            <person name="Karasinski D."/>
            <person name="Kautmanova I."/>
            <person name="Kiss B."/>
            <person name="Kocsube S."/>
            <person name="Kotiranta H."/>
            <person name="LaButti K.M."/>
            <person name="Lechner B.E."/>
            <person name="Liimatainen K."/>
            <person name="Lipzen A."/>
            <person name="Lukacs Z."/>
            <person name="Mihaltcheva S."/>
            <person name="Morgado L.N."/>
            <person name="Niskanen T."/>
            <person name="Noordeloos M.E."/>
            <person name="Ohm R.A."/>
            <person name="Ortiz-Santana B."/>
            <person name="Ovrebo C."/>
            <person name="Racz N."/>
            <person name="Riley R."/>
            <person name="Savchenko A."/>
            <person name="Shiryaev A."/>
            <person name="Soop K."/>
            <person name="Spirin V."/>
            <person name="Szebenyi C."/>
            <person name="Tomsovsky M."/>
            <person name="Tulloss R.E."/>
            <person name="Uehling J."/>
            <person name="Grigoriev I.V."/>
            <person name="Vagvolgyi C."/>
            <person name="Papp T."/>
            <person name="Martin F.M."/>
            <person name="Miettinen O."/>
            <person name="Hibbett D.S."/>
            <person name="Nagy L.G."/>
        </authorList>
    </citation>
    <scope>NUCLEOTIDE SEQUENCE [LARGE SCALE GENOMIC DNA]</scope>
    <source>
        <strain evidence="2 3">CBS 962.96</strain>
    </source>
</reference>
<dbReference type="EMBL" id="ML179080">
    <property type="protein sequence ID" value="THV02152.1"/>
    <property type="molecule type" value="Genomic_DNA"/>
</dbReference>
<evidence type="ECO:0000256" key="1">
    <source>
        <dbReference type="SAM" id="MobiDB-lite"/>
    </source>
</evidence>
<sequence length="283" mass="31688">MRHKWGRCKARAYGRIVDEETKGSVAIAKQDFSRILPRARAEAFTCTNIVAGFERIGILPYNPGRYGFLQEYREQQATNVSKPPSPPQSPSGARHSSSPDPDDPSTPRRRQRTNLILQNSEQIMRSPPSTVGPVLDGLHDATNELERYRTRTAIQNGRESRVFNQDELNRLREERDRKDAAKAAGHGRGRGCGCGHGRGGRGGRGRSQHIAQETSQVYQESSSDLDLEHADELLESFHGEILTIVQDDDSTSEDEGVNIENLGEKRCLTSPPYQTRSRKHCKL</sequence>
<protein>
    <submittedName>
        <fullName evidence="2">Uncharacterized protein</fullName>
    </submittedName>
</protein>
<organism evidence="2 3">
    <name type="scientific">Dendrothele bispora (strain CBS 962.96)</name>
    <dbReference type="NCBI Taxonomy" id="1314807"/>
    <lineage>
        <taxon>Eukaryota</taxon>
        <taxon>Fungi</taxon>
        <taxon>Dikarya</taxon>
        <taxon>Basidiomycota</taxon>
        <taxon>Agaricomycotina</taxon>
        <taxon>Agaricomycetes</taxon>
        <taxon>Agaricomycetidae</taxon>
        <taxon>Agaricales</taxon>
        <taxon>Agaricales incertae sedis</taxon>
        <taxon>Dendrothele</taxon>
    </lineage>
</organism>
<dbReference type="Proteomes" id="UP000297245">
    <property type="component" value="Unassembled WGS sequence"/>
</dbReference>
<gene>
    <name evidence="2" type="ORF">K435DRAFT_853129</name>
</gene>
<feature type="region of interest" description="Disordered" evidence="1">
    <location>
        <begin position="175"/>
        <end position="226"/>
    </location>
</feature>
<proteinExistence type="predicted"/>
<dbReference type="OrthoDB" id="3040198at2759"/>
<keyword evidence="3" id="KW-1185">Reference proteome</keyword>
<evidence type="ECO:0000313" key="2">
    <source>
        <dbReference type="EMBL" id="THV02152.1"/>
    </source>
</evidence>
<feature type="compositionally biased region" description="Basic residues" evidence="1">
    <location>
        <begin position="198"/>
        <end position="207"/>
    </location>
</feature>
<evidence type="ECO:0000313" key="3">
    <source>
        <dbReference type="Proteomes" id="UP000297245"/>
    </source>
</evidence>